<keyword evidence="5 8" id="KW-1133">Transmembrane helix</keyword>
<evidence type="ECO:0000256" key="5">
    <source>
        <dbReference type="ARBA" id="ARBA00022989"/>
    </source>
</evidence>
<keyword evidence="2" id="KW-1003">Cell membrane</keyword>
<dbReference type="RefSeq" id="WP_068119401.1">
    <property type="nucleotide sequence ID" value="NZ_CCXJ01000184.1"/>
</dbReference>
<evidence type="ECO:0000259" key="9">
    <source>
        <dbReference type="PROSITE" id="PS51779"/>
    </source>
</evidence>
<keyword evidence="7" id="KW-0131">Cell cycle</keyword>
<evidence type="ECO:0000256" key="8">
    <source>
        <dbReference type="SAM" id="Phobius"/>
    </source>
</evidence>
<evidence type="ECO:0000313" key="10">
    <source>
        <dbReference type="EMBL" id="MDP9823506.1"/>
    </source>
</evidence>
<keyword evidence="6 8" id="KW-0472">Membrane</keyword>
<dbReference type="GO" id="GO:0051301">
    <property type="term" value="P:cell division"/>
    <property type="evidence" value="ECO:0007669"/>
    <property type="project" value="UniProtKB-KW"/>
</dbReference>
<gene>
    <name evidence="10" type="ORF">J2S59_003315</name>
</gene>
<keyword evidence="4 8" id="KW-0812">Transmembrane</keyword>
<keyword evidence="3 10" id="KW-0132">Cell division</keyword>
<sequence>MRAGPRSRPRSAAAIDFAKRQRARRWLRWRPLVLAAGVLVVVGAAVWGVLFSSLLGVDRVEVEGTDLLSAATVRSAAAVPAGEPLARVDLAAAEARVEELVEVADATVRRGWPDAVVVEVTEREAVAVVVVEDRFRGMDETGVLFRDFARQPPRLPVVRISAGTRTEALAEAAAVLRHLPPVLDGAVDHVIVRTVDDITVVLRDGRRVVWGSAEDSGNKGDVLAILLEQETGDAPVREYDVSVPGQPTTRS</sequence>
<evidence type="ECO:0000313" key="11">
    <source>
        <dbReference type="Proteomes" id="UP001240447"/>
    </source>
</evidence>
<dbReference type="InterPro" id="IPR013685">
    <property type="entry name" value="POTRA_FtsQ_type"/>
</dbReference>
<evidence type="ECO:0000256" key="7">
    <source>
        <dbReference type="ARBA" id="ARBA00023306"/>
    </source>
</evidence>
<evidence type="ECO:0000256" key="2">
    <source>
        <dbReference type="ARBA" id="ARBA00022475"/>
    </source>
</evidence>
<comment type="subcellular location">
    <subcellularLocation>
        <location evidence="1">Membrane</location>
    </subcellularLocation>
</comment>
<accession>A0ABT9NSV7</accession>
<evidence type="ECO:0000256" key="3">
    <source>
        <dbReference type="ARBA" id="ARBA00022618"/>
    </source>
</evidence>
<reference evidence="10 11" key="1">
    <citation type="submission" date="2023-07" db="EMBL/GenBank/DDBJ databases">
        <title>Sequencing the genomes of 1000 actinobacteria strains.</title>
        <authorList>
            <person name="Klenk H.-P."/>
        </authorList>
    </citation>
    <scope>NUCLEOTIDE SEQUENCE [LARGE SCALE GENOMIC DNA]</scope>
    <source>
        <strain evidence="10 11">GD13</strain>
    </source>
</reference>
<dbReference type="PANTHER" id="PTHR37820:SF1">
    <property type="entry name" value="CELL DIVISION PROTEIN FTSQ"/>
    <property type="match status" value="1"/>
</dbReference>
<protein>
    <submittedName>
        <fullName evidence="10">Cell division protein FtsQ</fullName>
    </submittedName>
</protein>
<dbReference type="Pfam" id="PF08478">
    <property type="entry name" value="POTRA_1"/>
    <property type="match status" value="1"/>
</dbReference>
<proteinExistence type="predicted"/>
<dbReference type="PROSITE" id="PS51779">
    <property type="entry name" value="POTRA"/>
    <property type="match status" value="1"/>
</dbReference>
<comment type="caution">
    <text evidence="10">The sequence shown here is derived from an EMBL/GenBank/DDBJ whole genome shotgun (WGS) entry which is preliminary data.</text>
</comment>
<keyword evidence="11" id="KW-1185">Reference proteome</keyword>
<feature type="transmembrane region" description="Helical" evidence="8">
    <location>
        <begin position="29"/>
        <end position="50"/>
    </location>
</feature>
<dbReference type="Pfam" id="PF03799">
    <property type="entry name" value="FtsQ_DivIB_C"/>
    <property type="match status" value="1"/>
</dbReference>
<dbReference type="InterPro" id="IPR034746">
    <property type="entry name" value="POTRA"/>
</dbReference>
<dbReference type="Gene3D" id="3.10.20.310">
    <property type="entry name" value="membrane protein fhac"/>
    <property type="match status" value="1"/>
</dbReference>
<evidence type="ECO:0000256" key="1">
    <source>
        <dbReference type="ARBA" id="ARBA00004370"/>
    </source>
</evidence>
<dbReference type="InterPro" id="IPR050487">
    <property type="entry name" value="FtsQ_DivIB"/>
</dbReference>
<organism evidence="10 11">
    <name type="scientific">Nocardioides massiliensis</name>
    <dbReference type="NCBI Taxonomy" id="1325935"/>
    <lineage>
        <taxon>Bacteria</taxon>
        <taxon>Bacillati</taxon>
        <taxon>Actinomycetota</taxon>
        <taxon>Actinomycetes</taxon>
        <taxon>Propionibacteriales</taxon>
        <taxon>Nocardioidaceae</taxon>
        <taxon>Nocardioides</taxon>
    </lineage>
</organism>
<dbReference type="Proteomes" id="UP001240447">
    <property type="component" value="Unassembled WGS sequence"/>
</dbReference>
<evidence type="ECO:0000256" key="4">
    <source>
        <dbReference type="ARBA" id="ARBA00022692"/>
    </source>
</evidence>
<evidence type="ECO:0000256" key="6">
    <source>
        <dbReference type="ARBA" id="ARBA00023136"/>
    </source>
</evidence>
<dbReference type="InterPro" id="IPR005548">
    <property type="entry name" value="Cell_div_FtsQ/DivIB_C"/>
</dbReference>
<dbReference type="EMBL" id="JAUSQM010000001">
    <property type="protein sequence ID" value="MDP9823506.1"/>
    <property type="molecule type" value="Genomic_DNA"/>
</dbReference>
<dbReference type="PANTHER" id="PTHR37820">
    <property type="entry name" value="CELL DIVISION PROTEIN DIVIB"/>
    <property type="match status" value="1"/>
</dbReference>
<name>A0ABT9NSV7_9ACTN</name>
<feature type="domain" description="POTRA" evidence="9">
    <location>
        <begin position="55"/>
        <end position="123"/>
    </location>
</feature>